<reference evidence="4" key="1">
    <citation type="journal article" date="2019" name="Int. J. Syst. Evol. Microbiol.">
        <title>The Global Catalogue of Microorganisms (GCM) 10K type strain sequencing project: providing services to taxonomists for standard genome sequencing and annotation.</title>
        <authorList>
            <consortium name="The Broad Institute Genomics Platform"/>
            <consortium name="The Broad Institute Genome Sequencing Center for Infectious Disease"/>
            <person name="Wu L."/>
            <person name="Ma J."/>
        </authorList>
    </citation>
    <scope>NUCLEOTIDE SEQUENCE [LARGE SCALE GENOMIC DNA]</scope>
    <source>
        <strain evidence="4">CCUG 54356</strain>
    </source>
</reference>
<dbReference type="RefSeq" id="WP_230438483.1">
    <property type="nucleotide sequence ID" value="NZ_CP087715.1"/>
</dbReference>
<dbReference type="Proteomes" id="UP001597264">
    <property type="component" value="Unassembled WGS sequence"/>
</dbReference>
<dbReference type="EMBL" id="JBHTLR010000007">
    <property type="protein sequence ID" value="MFD1216384.1"/>
    <property type="molecule type" value="Genomic_DNA"/>
</dbReference>
<comment type="caution">
    <text evidence="3">The sequence shown here is derived from an EMBL/GenBank/DDBJ whole genome shotgun (WGS) entry which is preliminary data.</text>
</comment>
<dbReference type="SMART" id="SM00530">
    <property type="entry name" value="HTH_XRE"/>
    <property type="match status" value="1"/>
</dbReference>
<organism evidence="3 4">
    <name type="scientific">Microbulbifer celer</name>
    <dbReference type="NCBI Taxonomy" id="435905"/>
    <lineage>
        <taxon>Bacteria</taxon>
        <taxon>Pseudomonadati</taxon>
        <taxon>Pseudomonadota</taxon>
        <taxon>Gammaproteobacteria</taxon>
        <taxon>Cellvibrionales</taxon>
        <taxon>Microbulbiferaceae</taxon>
        <taxon>Microbulbifer</taxon>
    </lineage>
</organism>
<evidence type="ECO:0000256" key="1">
    <source>
        <dbReference type="SAM" id="MobiDB-lite"/>
    </source>
</evidence>
<evidence type="ECO:0000313" key="3">
    <source>
        <dbReference type="EMBL" id="MFD1216384.1"/>
    </source>
</evidence>
<dbReference type="Pfam" id="PF01381">
    <property type="entry name" value="HTH_3"/>
    <property type="match status" value="1"/>
</dbReference>
<feature type="domain" description="HTH cro/C1-type" evidence="2">
    <location>
        <begin position="27"/>
        <end position="70"/>
    </location>
</feature>
<dbReference type="InterPro" id="IPR010982">
    <property type="entry name" value="Lambda_DNA-bd_dom_sf"/>
</dbReference>
<keyword evidence="4" id="KW-1185">Reference proteome</keyword>
<evidence type="ECO:0000259" key="2">
    <source>
        <dbReference type="PROSITE" id="PS50943"/>
    </source>
</evidence>
<sequence length="135" mass="14673">MKKDDLFKRIARRLRALQDAYPELGNQQAIAKRSGVGQSTVGRIARAATDPQIGTLADIAGAFGKPVTYLFEEEPSPPDMAVGEPPPDNKVTSRRLSKRQQALVKTLVSGFESGDLTDWDADALQSFLAGRMSAR</sequence>
<name>A0ABW3U7Q8_9GAMM</name>
<dbReference type="Gene3D" id="1.10.260.40">
    <property type="entry name" value="lambda repressor-like DNA-binding domains"/>
    <property type="match status" value="1"/>
</dbReference>
<dbReference type="PROSITE" id="PS50943">
    <property type="entry name" value="HTH_CROC1"/>
    <property type="match status" value="1"/>
</dbReference>
<proteinExistence type="predicted"/>
<protein>
    <submittedName>
        <fullName evidence="3">Helix-turn-helix domain-containing protein</fullName>
    </submittedName>
</protein>
<evidence type="ECO:0000313" key="4">
    <source>
        <dbReference type="Proteomes" id="UP001597264"/>
    </source>
</evidence>
<dbReference type="SUPFAM" id="SSF47413">
    <property type="entry name" value="lambda repressor-like DNA-binding domains"/>
    <property type="match status" value="1"/>
</dbReference>
<dbReference type="CDD" id="cd00093">
    <property type="entry name" value="HTH_XRE"/>
    <property type="match status" value="1"/>
</dbReference>
<gene>
    <name evidence="3" type="ORF">ACFQ2X_07235</name>
</gene>
<dbReference type="InterPro" id="IPR001387">
    <property type="entry name" value="Cro/C1-type_HTH"/>
</dbReference>
<accession>A0ABW3U7Q8</accession>
<feature type="region of interest" description="Disordered" evidence="1">
    <location>
        <begin position="73"/>
        <end position="96"/>
    </location>
</feature>